<sequence>MTDRVEVESKHAPPLAECAHCEHMLPPGLGERECEVCGAICKVSHEPTIDALIEEKVPCPHCHTILVAGTDERPIDLTCGACSGGFVLTEKVVKAEIDCPGCERTLRIRPKPGKRQLNCPACEAAFQVTF</sequence>
<reference evidence="1" key="1">
    <citation type="journal article" date="2014" name="Genome Biol. Evol.">
        <title>Pangenome evidence for extensive interdomain horizontal transfer affecting lineage core and shell genes in uncultured planktonic thaumarchaeota and euryarchaeota.</title>
        <authorList>
            <person name="Deschamps P."/>
            <person name="Zivanovic Y."/>
            <person name="Moreira D."/>
            <person name="Rodriguez-Valera F."/>
            <person name="Lopez-Garcia P."/>
        </authorList>
    </citation>
    <scope>NUCLEOTIDE SEQUENCE</scope>
</reference>
<dbReference type="AlphaFoldDB" id="A0A075FPA5"/>
<evidence type="ECO:0000313" key="1">
    <source>
        <dbReference type="EMBL" id="AIE93194.1"/>
    </source>
</evidence>
<accession>A0A075FPA5</accession>
<name>A0A075FPA5_9EURY</name>
<dbReference type="EMBL" id="KF900388">
    <property type="protein sequence ID" value="AIE93194.1"/>
    <property type="molecule type" value="Genomic_DNA"/>
</dbReference>
<proteinExistence type="predicted"/>
<organism evidence="1">
    <name type="scientific">uncultured marine group II/III euryarchaeote AD1000_32_G05</name>
    <dbReference type="NCBI Taxonomy" id="1457755"/>
    <lineage>
        <taxon>Archaea</taxon>
        <taxon>Methanobacteriati</taxon>
        <taxon>Methanobacteriota</taxon>
        <taxon>environmental samples</taxon>
    </lineage>
</organism>
<protein>
    <submittedName>
        <fullName evidence="1">Uncharacterized protein</fullName>
    </submittedName>
</protein>